<dbReference type="Gene3D" id="2.30.30.850">
    <property type="match status" value="1"/>
</dbReference>
<evidence type="ECO:0000256" key="5">
    <source>
        <dbReference type="ARBA" id="ARBA00022801"/>
    </source>
</evidence>
<dbReference type="GO" id="GO:0003676">
    <property type="term" value="F:nucleic acid binding"/>
    <property type="evidence" value="ECO:0007669"/>
    <property type="project" value="InterPro"/>
</dbReference>
<proteinExistence type="predicted"/>
<dbReference type="InterPro" id="IPR040643">
    <property type="entry name" value="MLVIN_C"/>
</dbReference>
<dbReference type="InterPro" id="IPR036397">
    <property type="entry name" value="RNaseH_sf"/>
</dbReference>
<evidence type="ECO:0000256" key="3">
    <source>
        <dbReference type="ARBA" id="ARBA00022722"/>
    </source>
</evidence>
<dbReference type="GO" id="GO:0016779">
    <property type="term" value="F:nucleotidyltransferase activity"/>
    <property type="evidence" value="ECO:0007669"/>
    <property type="project" value="UniProtKB-KW"/>
</dbReference>
<dbReference type="PANTHER" id="PTHR37984:SF5">
    <property type="entry name" value="PROTEIN NYNRIN-LIKE"/>
    <property type="match status" value="1"/>
</dbReference>
<dbReference type="PANTHER" id="PTHR37984">
    <property type="entry name" value="PROTEIN CBG26694"/>
    <property type="match status" value="1"/>
</dbReference>
<evidence type="ECO:0000256" key="6">
    <source>
        <dbReference type="SAM" id="MobiDB-lite"/>
    </source>
</evidence>
<evidence type="ECO:0000256" key="2">
    <source>
        <dbReference type="ARBA" id="ARBA00022695"/>
    </source>
</evidence>
<keyword evidence="5" id="KW-0378">Hydrolase</keyword>
<dbReference type="GO" id="GO:0006259">
    <property type="term" value="P:DNA metabolic process"/>
    <property type="evidence" value="ECO:0007669"/>
    <property type="project" value="UniProtKB-ARBA"/>
</dbReference>
<dbReference type="Gene3D" id="3.30.70.270">
    <property type="match status" value="1"/>
</dbReference>
<dbReference type="EMBL" id="JAOPHQ010004270">
    <property type="protein sequence ID" value="KAK0140099.1"/>
    <property type="molecule type" value="Genomic_DNA"/>
</dbReference>
<evidence type="ECO:0000313" key="9">
    <source>
        <dbReference type="Proteomes" id="UP001174136"/>
    </source>
</evidence>
<dbReference type="InterPro" id="IPR002156">
    <property type="entry name" value="RNaseH_domain"/>
</dbReference>
<evidence type="ECO:0000256" key="4">
    <source>
        <dbReference type="ARBA" id="ARBA00022759"/>
    </source>
</evidence>
<gene>
    <name evidence="8" type="primary">gag-pol_4</name>
    <name evidence="8" type="ORF">N1851_022985</name>
</gene>
<accession>A0AA47MH06</accession>
<dbReference type="InterPro" id="IPR043502">
    <property type="entry name" value="DNA/RNA_pol_sf"/>
</dbReference>
<keyword evidence="1" id="KW-0808">Transferase</keyword>
<evidence type="ECO:0000256" key="1">
    <source>
        <dbReference type="ARBA" id="ARBA00022679"/>
    </source>
</evidence>
<dbReference type="Pfam" id="PF18697">
    <property type="entry name" value="MLVIN_C"/>
    <property type="match status" value="1"/>
</dbReference>
<feature type="domain" description="RNase H type-1" evidence="7">
    <location>
        <begin position="37"/>
        <end position="177"/>
    </location>
</feature>
<evidence type="ECO:0000259" key="7">
    <source>
        <dbReference type="PROSITE" id="PS50879"/>
    </source>
</evidence>
<dbReference type="SUPFAM" id="SSF53098">
    <property type="entry name" value="Ribonuclease H-like"/>
    <property type="match status" value="1"/>
</dbReference>
<name>A0AA47MH06_MERPO</name>
<organism evidence="8 9">
    <name type="scientific">Merluccius polli</name>
    <name type="common">Benguela hake</name>
    <name type="synonym">Merluccius cadenati</name>
    <dbReference type="NCBI Taxonomy" id="89951"/>
    <lineage>
        <taxon>Eukaryota</taxon>
        <taxon>Metazoa</taxon>
        <taxon>Chordata</taxon>
        <taxon>Craniata</taxon>
        <taxon>Vertebrata</taxon>
        <taxon>Euteleostomi</taxon>
        <taxon>Actinopterygii</taxon>
        <taxon>Neopterygii</taxon>
        <taxon>Teleostei</taxon>
        <taxon>Neoteleostei</taxon>
        <taxon>Acanthomorphata</taxon>
        <taxon>Zeiogadaria</taxon>
        <taxon>Gadariae</taxon>
        <taxon>Gadiformes</taxon>
        <taxon>Gadoidei</taxon>
        <taxon>Merlucciidae</taxon>
        <taxon>Merluccius</taxon>
    </lineage>
</organism>
<dbReference type="Gene3D" id="1.10.340.70">
    <property type="match status" value="1"/>
</dbReference>
<dbReference type="Gene3D" id="3.30.420.10">
    <property type="entry name" value="Ribonuclease H-like superfamily/Ribonuclease H"/>
    <property type="match status" value="1"/>
</dbReference>
<keyword evidence="9" id="KW-1185">Reference proteome</keyword>
<dbReference type="GO" id="GO:0004523">
    <property type="term" value="F:RNA-DNA hybrid ribonuclease activity"/>
    <property type="evidence" value="ECO:0007669"/>
    <property type="project" value="InterPro"/>
</dbReference>
<dbReference type="PROSITE" id="PS50879">
    <property type="entry name" value="RNASE_H_1"/>
    <property type="match status" value="1"/>
</dbReference>
<keyword evidence="3" id="KW-0540">Nuclease</keyword>
<dbReference type="AlphaFoldDB" id="A0AA47MH06"/>
<reference evidence="8" key="1">
    <citation type="journal article" date="2023" name="Front. Mar. Sci.">
        <title>A new Merluccius polli reference genome to investigate the effects of global change in West African waters.</title>
        <authorList>
            <person name="Mateo J.L."/>
            <person name="Blanco-Fernandez C."/>
            <person name="Garcia-Vazquez E."/>
            <person name="Machado-Schiaffino G."/>
        </authorList>
    </citation>
    <scope>NUCLEOTIDE SEQUENCE</scope>
    <source>
        <strain evidence="8">C29</strain>
        <tissue evidence="8">Fin</tissue>
    </source>
</reference>
<sequence>MMTFLGMTGFSSDWIEDYALKTAPLREIMKNAGTTNLRAELTWNADAMAAFEGIKQELQGASALATPDYTKPFLLYVANRSQGYASAEGAGKIVNIYTDSAYAHGVCHLFGAVWKMRGFKKTDGSPIMHCDQIVELMLALLLPKQVAIIKCQAHKKGNDYVTKGNSAADEAAKGAANSCGLIQAVLTMPVASPTEDDVARMQEKAGVYEHNMWLKRGAVRTPTGLWRTHDGMLLAPTALLGLLITNAHGFDHCARGEVVRKIRKQGFWSPYLQTMVDSQLNECEVCAKNNVRKTITTPLGHIPTPEGPFRHLVLDYVDMIKKVNGKRYMLVEKNRVPEPEDDPPRGVEPGDQVYLRVFRRKWNEPRREGPYKVTNATPTAIQVEGSSTWYHLNHCTKAAQPRTSQERGEETDAAAPETGSQLHDQTRLSQDEEGADAVPDPLQPGANPTGPRTDPRV</sequence>
<comment type="caution">
    <text evidence="8">The sequence shown here is derived from an EMBL/GenBank/DDBJ whole genome shotgun (WGS) entry which is preliminary data.</text>
</comment>
<dbReference type="SUPFAM" id="SSF56672">
    <property type="entry name" value="DNA/RNA polymerases"/>
    <property type="match status" value="1"/>
</dbReference>
<keyword evidence="2" id="KW-0548">Nucleotidyltransferase</keyword>
<dbReference type="Proteomes" id="UP001174136">
    <property type="component" value="Unassembled WGS sequence"/>
</dbReference>
<evidence type="ECO:0000313" key="8">
    <source>
        <dbReference type="EMBL" id="KAK0140099.1"/>
    </source>
</evidence>
<feature type="region of interest" description="Disordered" evidence="6">
    <location>
        <begin position="398"/>
        <end position="457"/>
    </location>
</feature>
<dbReference type="Pfam" id="PF00075">
    <property type="entry name" value="RNase_H"/>
    <property type="match status" value="1"/>
</dbReference>
<dbReference type="InterPro" id="IPR012337">
    <property type="entry name" value="RNaseH-like_sf"/>
</dbReference>
<dbReference type="InterPro" id="IPR043128">
    <property type="entry name" value="Rev_trsase/Diguanyl_cyclase"/>
</dbReference>
<keyword evidence="4" id="KW-0255">Endonuclease</keyword>
<protein>
    <submittedName>
        <fullName evidence="8">Gag-Pol polyprotein</fullName>
    </submittedName>
</protein>
<dbReference type="InterPro" id="IPR050951">
    <property type="entry name" value="Retrovirus_Pol_polyprotein"/>
</dbReference>